<organism evidence="3 4">
    <name type="scientific">Steccherinum ochraceum</name>
    <dbReference type="NCBI Taxonomy" id="92696"/>
    <lineage>
        <taxon>Eukaryota</taxon>
        <taxon>Fungi</taxon>
        <taxon>Dikarya</taxon>
        <taxon>Basidiomycota</taxon>
        <taxon>Agaricomycotina</taxon>
        <taxon>Agaricomycetes</taxon>
        <taxon>Polyporales</taxon>
        <taxon>Steccherinaceae</taxon>
        <taxon>Steccherinum</taxon>
    </lineage>
</organism>
<dbReference type="AlphaFoldDB" id="A0A4R0R903"/>
<protein>
    <submittedName>
        <fullName evidence="3">Prephenate dehydrogenase (NADP(+))</fullName>
    </submittedName>
</protein>
<dbReference type="InterPro" id="IPR036291">
    <property type="entry name" value="NAD(P)-bd_dom_sf"/>
</dbReference>
<dbReference type="EMBL" id="RWJN01000247">
    <property type="protein sequence ID" value="TCD64251.1"/>
    <property type="molecule type" value="Genomic_DNA"/>
</dbReference>
<evidence type="ECO:0000313" key="3">
    <source>
        <dbReference type="EMBL" id="TCD64251.1"/>
    </source>
</evidence>
<dbReference type="InterPro" id="IPR003099">
    <property type="entry name" value="Prephen_DH"/>
</dbReference>
<dbReference type="InterPro" id="IPR008927">
    <property type="entry name" value="6-PGluconate_DH-like_C_sf"/>
</dbReference>
<dbReference type="PANTHER" id="PTHR21363:SF0">
    <property type="entry name" value="PREPHENATE DEHYDROGENASE [NADP(+)]"/>
    <property type="match status" value="1"/>
</dbReference>
<dbReference type="Gene3D" id="3.40.50.720">
    <property type="entry name" value="NAD(P)-binding Rossmann-like Domain"/>
    <property type="match status" value="1"/>
</dbReference>
<dbReference type="PROSITE" id="PS51176">
    <property type="entry name" value="PDH_ADH"/>
    <property type="match status" value="1"/>
</dbReference>
<gene>
    <name evidence="3" type="primary">TYR1</name>
    <name evidence="3" type="ORF">EIP91_004320</name>
</gene>
<dbReference type="Gene3D" id="1.10.3660.10">
    <property type="entry name" value="6-phosphogluconate dehydrogenase C-terminal like domain"/>
    <property type="match status" value="2"/>
</dbReference>
<dbReference type="SUPFAM" id="SSF48179">
    <property type="entry name" value="6-phosphogluconate dehydrogenase C-terminal domain-like"/>
    <property type="match status" value="2"/>
</dbReference>
<keyword evidence="1" id="KW-0560">Oxidoreductase</keyword>
<evidence type="ECO:0000256" key="1">
    <source>
        <dbReference type="ARBA" id="ARBA00023002"/>
    </source>
</evidence>
<dbReference type="STRING" id="92696.A0A4R0R903"/>
<keyword evidence="4" id="KW-1185">Reference proteome</keyword>
<dbReference type="Pfam" id="PF03807">
    <property type="entry name" value="F420_oxidored"/>
    <property type="match status" value="1"/>
</dbReference>
<dbReference type="GO" id="GO:0070403">
    <property type="term" value="F:NAD+ binding"/>
    <property type="evidence" value="ECO:0007669"/>
    <property type="project" value="TreeGrafter"/>
</dbReference>
<proteinExistence type="predicted"/>
<sequence>MFDPNSRPPLSTVFDPPPISLKNSLILGFCLNDPQSRTKPENMAQIRPDVTPNDPVHEQPAIGLIGMGGMGNMYAKFLSAAGWKKIYVCDVPTKYEALKEKYAGNPNITVVKDGHAVSRISDWIMYSVEAEFIDRVVAEYGPSTKMGAIVAGQTSVKTPEKAAFEKHLPDDVHIVSCHSLHGPTVSPLGQPLVLIKHRAPDSALQLVENILKPLQSRYVYLSYEDHDIVTANTQAVTHAAFLSMGTAWASEQSYPWEHGYYVKGIETVKVNIMLRIYSNKWHVYAGLAILNPSARIQIDQFARSTTEIFKLMLAQDDAGLRKRIYESRDIVFGSGTTNGRAEQNGVENRAPILLSEDIFDKFSLGKPHANGSPPTSPTTGAPPANSHLSLLAMVDCWARLGIQPFVHLELAATPLFRMWIGVAEYLFRDQDRLDSAIHAALYDVSHRSDDLEFAIAARGWSQCISFGSFDLYKDRFSQTASFFQSRFEDATKLGSAMIQAIMESSPDVKPSS</sequence>
<evidence type="ECO:0000313" key="4">
    <source>
        <dbReference type="Proteomes" id="UP000292702"/>
    </source>
</evidence>
<dbReference type="Proteomes" id="UP000292702">
    <property type="component" value="Unassembled WGS sequence"/>
</dbReference>
<accession>A0A4R0R903</accession>
<comment type="caution">
    <text evidence="3">The sequence shown here is derived from an EMBL/GenBank/DDBJ whole genome shotgun (WGS) entry which is preliminary data.</text>
</comment>
<dbReference type="SUPFAM" id="SSF51735">
    <property type="entry name" value="NAD(P)-binding Rossmann-fold domains"/>
    <property type="match status" value="1"/>
</dbReference>
<feature type="domain" description="Prephenate/arogenate dehydrogenase" evidence="2">
    <location>
        <begin position="60"/>
        <end position="342"/>
    </location>
</feature>
<dbReference type="GO" id="GO:0008977">
    <property type="term" value="F:prephenate dehydrogenase (NAD+) activity"/>
    <property type="evidence" value="ECO:0007669"/>
    <property type="project" value="InterPro"/>
</dbReference>
<dbReference type="GO" id="GO:0006571">
    <property type="term" value="P:tyrosine biosynthetic process"/>
    <property type="evidence" value="ECO:0007669"/>
    <property type="project" value="InterPro"/>
</dbReference>
<dbReference type="PANTHER" id="PTHR21363">
    <property type="entry name" value="PREPHENATE DEHYDROGENASE"/>
    <property type="match status" value="1"/>
</dbReference>
<dbReference type="OrthoDB" id="5399569at2759"/>
<name>A0A4R0R903_9APHY</name>
<evidence type="ECO:0000259" key="2">
    <source>
        <dbReference type="PROSITE" id="PS51176"/>
    </source>
</evidence>
<dbReference type="InterPro" id="IPR050812">
    <property type="entry name" value="Preph/Arog_dehydrog"/>
</dbReference>
<dbReference type="InterPro" id="IPR028939">
    <property type="entry name" value="P5C_Rdtase_cat_N"/>
</dbReference>
<dbReference type="GO" id="GO:0004665">
    <property type="term" value="F:prephenate dehydrogenase (NADP+) activity"/>
    <property type="evidence" value="ECO:0007669"/>
    <property type="project" value="InterPro"/>
</dbReference>
<reference evidence="3 4" key="1">
    <citation type="submission" date="2018-11" db="EMBL/GenBank/DDBJ databases">
        <title>Genome assembly of Steccherinum ochraceum LE-BIN_3174, the white-rot fungus of the Steccherinaceae family (The Residual Polyporoid clade, Polyporales, Basidiomycota).</title>
        <authorList>
            <person name="Fedorova T.V."/>
            <person name="Glazunova O.A."/>
            <person name="Landesman E.O."/>
            <person name="Moiseenko K.V."/>
            <person name="Psurtseva N.V."/>
            <person name="Savinova O.S."/>
            <person name="Shakhova N.V."/>
            <person name="Tyazhelova T.V."/>
            <person name="Vasina D.V."/>
        </authorList>
    </citation>
    <scope>NUCLEOTIDE SEQUENCE [LARGE SCALE GENOMIC DNA]</scope>
    <source>
        <strain evidence="3 4">LE-BIN_3174</strain>
    </source>
</reference>
<dbReference type="FunFam" id="3.40.50.720:FF:000339">
    <property type="entry name" value="Prephenate dehydrogenase [NADP(+)]"/>
    <property type="match status" value="1"/>
</dbReference>